<organism evidence="1">
    <name type="scientific">Anguilla anguilla</name>
    <name type="common">European freshwater eel</name>
    <name type="synonym">Muraena anguilla</name>
    <dbReference type="NCBI Taxonomy" id="7936"/>
    <lineage>
        <taxon>Eukaryota</taxon>
        <taxon>Metazoa</taxon>
        <taxon>Chordata</taxon>
        <taxon>Craniata</taxon>
        <taxon>Vertebrata</taxon>
        <taxon>Euteleostomi</taxon>
        <taxon>Actinopterygii</taxon>
        <taxon>Neopterygii</taxon>
        <taxon>Teleostei</taxon>
        <taxon>Anguilliformes</taxon>
        <taxon>Anguillidae</taxon>
        <taxon>Anguilla</taxon>
    </lineage>
</organism>
<protein>
    <submittedName>
        <fullName evidence="1">Uncharacterized protein</fullName>
    </submittedName>
</protein>
<dbReference type="AlphaFoldDB" id="A0A0E9PQQ2"/>
<dbReference type="EMBL" id="GBXM01102182">
    <property type="protein sequence ID" value="JAH06395.1"/>
    <property type="molecule type" value="Transcribed_RNA"/>
</dbReference>
<sequence length="44" mass="5381">MSRGQCTNYACGSTCSFEVYCIFFKYIKMFLFSYFTRYWHDTFS</sequence>
<reference evidence="1" key="1">
    <citation type="submission" date="2014-11" db="EMBL/GenBank/DDBJ databases">
        <authorList>
            <person name="Amaro Gonzalez C."/>
        </authorList>
    </citation>
    <scope>NUCLEOTIDE SEQUENCE</scope>
</reference>
<proteinExistence type="predicted"/>
<name>A0A0E9PQQ2_ANGAN</name>
<accession>A0A0E9PQQ2</accession>
<reference evidence="1" key="2">
    <citation type="journal article" date="2015" name="Fish Shellfish Immunol.">
        <title>Early steps in the European eel (Anguilla anguilla)-Vibrio vulnificus interaction in the gills: Role of the RtxA13 toxin.</title>
        <authorList>
            <person name="Callol A."/>
            <person name="Pajuelo D."/>
            <person name="Ebbesson L."/>
            <person name="Teles M."/>
            <person name="MacKenzie S."/>
            <person name="Amaro C."/>
        </authorList>
    </citation>
    <scope>NUCLEOTIDE SEQUENCE</scope>
</reference>
<evidence type="ECO:0000313" key="1">
    <source>
        <dbReference type="EMBL" id="JAH06395.1"/>
    </source>
</evidence>